<gene>
    <name evidence="1" type="ORF">LEP1GSC104_3423</name>
</gene>
<sequence length="51" mass="5999">MFSLLLTQMHENNTILSLFKNLECRTSFKKATNSELDATSENVLFFYKIEH</sequence>
<dbReference type="EMBL" id="AHNQ02000010">
    <property type="protein sequence ID" value="EKO26696.1"/>
    <property type="molecule type" value="Genomic_DNA"/>
</dbReference>
<evidence type="ECO:0000313" key="2">
    <source>
        <dbReference type="Proteomes" id="UP000006324"/>
    </source>
</evidence>
<dbReference type="AlphaFoldDB" id="A0A0F6HEC8"/>
<protein>
    <submittedName>
        <fullName evidence="1">Uncharacterized protein</fullName>
    </submittedName>
</protein>
<evidence type="ECO:0000313" key="1">
    <source>
        <dbReference type="EMBL" id="EKO26696.1"/>
    </source>
</evidence>
<organism evidence="1 2">
    <name type="scientific">Leptospira interrogans str. UI 12621</name>
    <dbReference type="NCBI Taxonomy" id="1049937"/>
    <lineage>
        <taxon>Bacteria</taxon>
        <taxon>Pseudomonadati</taxon>
        <taxon>Spirochaetota</taxon>
        <taxon>Spirochaetia</taxon>
        <taxon>Leptospirales</taxon>
        <taxon>Leptospiraceae</taxon>
        <taxon>Leptospira</taxon>
    </lineage>
</organism>
<proteinExistence type="predicted"/>
<dbReference type="Proteomes" id="UP000006324">
    <property type="component" value="Unassembled WGS sequence"/>
</dbReference>
<comment type="caution">
    <text evidence="1">The sequence shown here is derived from an EMBL/GenBank/DDBJ whole genome shotgun (WGS) entry which is preliminary data.</text>
</comment>
<reference evidence="1 2" key="1">
    <citation type="submission" date="2012-09" db="EMBL/GenBank/DDBJ databases">
        <authorList>
            <person name="Harkins D.M."/>
            <person name="Durkin A.S."/>
            <person name="Brinkac L.M."/>
            <person name="Selengut J.D."/>
            <person name="Sanka R."/>
            <person name="DePew J."/>
            <person name="Purushe J."/>
            <person name="Chanthongthip A."/>
            <person name="Lattana O."/>
            <person name="Phetsouvanh R."/>
            <person name="Newton P.N."/>
            <person name="Vinetz J.M."/>
            <person name="Sutton G.G."/>
            <person name="Nelson W.C."/>
            <person name="Fouts D.E."/>
        </authorList>
    </citation>
    <scope>NUCLEOTIDE SEQUENCE [LARGE SCALE GENOMIC DNA]</scope>
    <source>
        <strain evidence="1 2">UI 12621</strain>
    </source>
</reference>
<accession>A0A0F6HEC8</accession>
<name>A0A0F6HEC8_LEPIR</name>